<dbReference type="Proteomes" id="UP000298642">
    <property type="component" value="Chromosome"/>
</dbReference>
<dbReference type="SUPFAM" id="SSF52540">
    <property type="entry name" value="P-loop containing nucleoside triphosphate hydrolases"/>
    <property type="match status" value="1"/>
</dbReference>
<evidence type="ECO:0000313" key="1">
    <source>
        <dbReference type="EMBL" id="QCI60434.1"/>
    </source>
</evidence>
<keyword evidence="1" id="KW-0547">Nucleotide-binding</keyword>
<dbReference type="Gene3D" id="3.40.50.300">
    <property type="entry name" value="P-loop containing nucleotide triphosphate hydrolases"/>
    <property type="match status" value="1"/>
</dbReference>
<reference evidence="2" key="1">
    <citation type="submission" date="2018-12" db="EMBL/GenBank/DDBJ databases">
        <title>Dusodibacter welbiota gen. nov., sp. nov., isolated from human faeces and emended description of the Oscillibacter genus.</title>
        <authorList>
            <person name="Le Roy T."/>
            <person name="Van der Smissen P."/>
            <person name="Delzenne N."/>
            <person name="Muccioli G."/>
            <person name="Collet J.F."/>
            <person name="Cani P.D."/>
        </authorList>
    </citation>
    <scope>NUCLEOTIDE SEQUENCE [LARGE SCALE GENOMIC DNA]</scope>
    <source>
        <strain evidence="2">J115</strain>
    </source>
</reference>
<protein>
    <submittedName>
        <fullName evidence="1">Helicase RepA family protein</fullName>
    </submittedName>
</protein>
<name>A0A4D7ALK1_9FIRM</name>
<organism evidence="1 2">
    <name type="scientific">Dysosmobacter welbionis</name>
    <dbReference type="NCBI Taxonomy" id="2093857"/>
    <lineage>
        <taxon>Bacteria</taxon>
        <taxon>Bacillati</taxon>
        <taxon>Bacillota</taxon>
        <taxon>Clostridia</taxon>
        <taxon>Eubacteriales</taxon>
        <taxon>Oscillospiraceae</taxon>
        <taxon>Dysosmobacter</taxon>
    </lineage>
</organism>
<dbReference type="GO" id="GO:0004386">
    <property type="term" value="F:helicase activity"/>
    <property type="evidence" value="ECO:0007669"/>
    <property type="project" value="UniProtKB-KW"/>
</dbReference>
<keyword evidence="1" id="KW-0378">Hydrolase</keyword>
<dbReference type="EMBL" id="CP034413">
    <property type="protein sequence ID" value="QCI60434.1"/>
    <property type="molecule type" value="Genomic_DNA"/>
</dbReference>
<evidence type="ECO:0000313" key="2">
    <source>
        <dbReference type="Proteomes" id="UP000298642"/>
    </source>
</evidence>
<dbReference type="InterPro" id="IPR027417">
    <property type="entry name" value="P-loop_NTPase"/>
</dbReference>
<keyword evidence="1" id="KW-0067">ATP-binding</keyword>
<gene>
    <name evidence="1" type="ORF">EIO64_15455</name>
</gene>
<keyword evidence="2" id="KW-1185">Reference proteome</keyword>
<sequence length="119" mass="13535">MHPAIGLVVIDTLQRIRAAGNKTNPYYQDIGVLKDLADRHYIAVLLIHHLRKLNDDDPMDMISGITGLSGATGSNFVLRKRRRGENAATLYCTGRDIIYRELFLEFDGKSHIWNLLRDN</sequence>
<dbReference type="RefSeq" id="WP_025543725.1">
    <property type="nucleotide sequence ID" value="NZ_CP034413.3"/>
</dbReference>
<keyword evidence="1" id="KW-0347">Helicase</keyword>
<proteinExistence type="predicted"/>
<dbReference type="AlphaFoldDB" id="A0A4D7ALK1"/>
<dbReference type="KEGG" id="obj:EIO64_15455"/>
<accession>A0A4D7ALK1</accession>